<evidence type="ECO:0000256" key="3">
    <source>
        <dbReference type="ARBA" id="ARBA00022448"/>
    </source>
</evidence>
<keyword evidence="13" id="KW-0496">Mitochondrion</keyword>
<evidence type="ECO:0000256" key="5">
    <source>
        <dbReference type="ARBA" id="ARBA00022692"/>
    </source>
</evidence>
<evidence type="ECO:0000313" key="13">
    <source>
        <dbReference type="EMBL" id="ADT63081.1"/>
    </source>
</evidence>
<dbReference type="GO" id="GO:0045259">
    <property type="term" value="C:proton-transporting ATP synthase complex"/>
    <property type="evidence" value="ECO:0007669"/>
    <property type="project" value="UniProtKB-KW"/>
</dbReference>
<protein>
    <recommendedName>
        <fullName evidence="11">ATP synthase subunit a</fullName>
    </recommendedName>
</protein>
<organism evidence="13">
    <name type="scientific">Pauropus longiramus</name>
    <dbReference type="NCBI Taxonomy" id="933850"/>
    <lineage>
        <taxon>Eukaryota</taxon>
        <taxon>Metazoa</taxon>
        <taxon>Ecdysozoa</taxon>
        <taxon>Arthropoda</taxon>
        <taxon>Myriapoda</taxon>
        <taxon>Pauropoda</taxon>
        <taxon>Tetramerocerata</taxon>
        <taxon>Pauropodidae</taxon>
        <taxon>Pauropus</taxon>
    </lineage>
</organism>
<dbReference type="PROSITE" id="PS00449">
    <property type="entry name" value="ATPASE_A"/>
    <property type="match status" value="1"/>
</dbReference>
<feature type="transmembrane region" description="Helical" evidence="12">
    <location>
        <begin position="45"/>
        <end position="65"/>
    </location>
</feature>
<dbReference type="GeneID" id="11538886"/>
<keyword evidence="9 12" id="KW-0472">Membrane</keyword>
<evidence type="ECO:0000256" key="6">
    <source>
        <dbReference type="ARBA" id="ARBA00022781"/>
    </source>
</evidence>
<dbReference type="GO" id="GO:0005743">
    <property type="term" value="C:mitochondrial inner membrane"/>
    <property type="evidence" value="ECO:0007669"/>
    <property type="project" value="UniProtKB-SubCell"/>
</dbReference>
<evidence type="ECO:0000256" key="10">
    <source>
        <dbReference type="ARBA" id="ARBA00023310"/>
    </source>
</evidence>
<keyword evidence="8" id="KW-0406">Ion transport</keyword>
<proteinExistence type="inferred from homology"/>
<dbReference type="PANTHER" id="PTHR11410:SF0">
    <property type="entry name" value="ATP SYNTHASE SUBUNIT A"/>
    <property type="match status" value="1"/>
</dbReference>
<dbReference type="PANTHER" id="PTHR11410">
    <property type="entry name" value="ATP SYNTHASE SUBUNIT A"/>
    <property type="match status" value="1"/>
</dbReference>
<keyword evidence="10" id="KW-0066">ATP synthesis</keyword>
<accession>G9BG43</accession>
<dbReference type="InterPro" id="IPR000568">
    <property type="entry name" value="ATP_synth_F0_asu"/>
</dbReference>
<feature type="transmembrane region" description="Helical" evidence="12">
    <location>
        <begin position="71"/>
        <end position="91"/>
    </location>
</feature>
<evidence type="ECO:0000256" key="8">
    <source>
        <dbReference type="ARBA" id="ARBA00023065"/>
    </source>
</evidence>
<evidence type="ECO:0000256" key="4">
    <source>
        <dbReference type="ARBA" id="ARBA00022547"/>
    </source>
</evidence>
<geneLocation type="mitochondrion" evidence="13"/>
<comment type="similarity">
    <text evidence="2">Belongs to the ATPase A chain family.</text>
</comment>
<keyword evidence="4" id="KW-0138">CF(0)</keyword>
<dbReference type="Gene3D" id="1.20.120.220">
    <property type="entry name" value="ATP synthase, F0 complex, subunit A"/>
    <property type="match status" value="1"/>
</dbReference>
<evidence type="ECO:0000256" key="12">
    <source>
        <dbReference type="SAM" id="Phobius"/>
    </source>
</evidence>
<keyword evidence="6" id="KW-0375">Hydrogen ion transport</keyword>
<evidence type="ECO:0000256" key="11">
    <source>
        <dbReference type="RuleBase" id="RU004450"/>
    </source>
</evidence>
<gene>
    <name evidence="13" type="primary">ATP6</name>
</gene>
<dbReference type="GO" id="GO:0046933">
    <property type="term" value="F:proton-transporting ATP synthase activity, rotational mechanism"/>
    <property type="evidence" value="ECO:0007669"/>
    <property type="project" value="TreeGrafter"/>
</dbReference>
<dbReference type="Pfam" id="PF00119">
    <property type="entry name" value="ATP-synt_A"/>
    <property type="match status" value="1"/>
</dbReference>
<evidence type="ECO:0000256" key="9">
    <source>
        <dbReference type="ARBA" id="ARBA00023136"/>
    </source>
</evidence>
<comment type="subcellular location">
    <subcellularLocation>
        <location evidence="1">Membrane</location>
        <topology evidence="1">Multi-pass membrane protein</topology>
    </subcellularLocation>
    <subcellularLocation>
        <location evidence="11">Mitochondrion inner membrane</location>
        <topology evidence="11">Multi-pass membrane protein</topology>
    </subcellularLocation>
</comment>
<dbReference type="AlphaFoldDB" id="G9BG43"/>
<evidence type="ECO:0000256" key="2">
    <source>
        <dbReference type="ARBA" id="ARBA00006810"/>
    </source>
</evidence>
<dbReference type="PRINTS" id="PR00123">
    <property type="entry name" value="ATPASEA"/>
</dbReference>
<dbReference type="EMBL" id="HQ457012">
    <property type="protein sequence ID" value="ADT63081.1"/>
    <property type="molecule type" value="Genomic_DNA"/>
</dbReference>
<dbReference type="InterPro" id="IPR045083">
    <property type="entry name" value="ATP_synth_F0_asu_bact/mt"/>
</dbReference>
<name>G9BG43_9MYRI</name>
<dbReference type="NCBIfam" id="TIGR01131">
    <property type="entry name" value="ATP_synt_6_or_A"/>
    <property type="match status" value="1"/>
</dbReference>
<keyword evidence="5 12" id="KW-0812">Transmembrane</keyword>
<keyword evidence="7 12" id="KW-1133">Transmembrane helix</keyword>
<evidence type="ECO:0000256" key="1">
    <source>
        <dbReference type="ARBA" id="ARBA00004141"/>
    </source>
</evidence>
<keyword evidence="3" id="KW-0813">Transport</keyword>
<dbReference type="CDD" id="cd00310">
    <property type="entry name" value="ATP-synt_Fo_a_6"/>
    <property type="match status" value="1"/>
</dbReference>
<evidence type="ECO:0000256" key="7">
    <source>
        <dbReference type="ARBA" id="ARBA00022989"/>
    </source>
</evidence>
<dbReference type="InterPro" id="IPR035908">
    <property type="entry name" value="F0_ATP_A_sf"/>
</dbReference>
<dbReference type="RefSeq" id="YP_005087979.1">
    <property type="nucleotide sequence ID" value="NC_016676.1"/>
</dbReference>
<feature type="transmembrane region" description="Helical" evidence="12">
    <location>
        <begin position="98"/>
        <end position="117"/>
    </location>
</feature>
<dbReference type="InterPro" id="IPR023011">
    <property type="entry name" value="ATP_synth_F0_asu_AS"/>
</dbReference>
<dbReference type="SUPFAM" id="SSF81336">
    <property type="entry name" value="F1F0 ATP synthase subunit A"/>
    <property type="match status" value="1"/>
</dbReference>
<sequence length="221" mass="24957">MMANLFSIFDPTTSSGLNQIWFSSFIFLVIFPSSLFLFKTPLMKVFIFLNSFLSKELFPILHTSLFLSPLFLSLFLSISMINFMGLLPYLFTSSSHMSITLALALPLWLSFFIYGWMVNPKNMLAHLVPSGTPFVLMSFMVLIETISAIIRPLTLAVRLMANMTAGHLIMTLISSQIPLINMMSLGLVMTQTVLYLLETAVAFIQAYVFTLLLTLYLMESK</sequence>
<feature type="transmembrane region" description="Helical" evidence="12">
    <location>
        <begin position="193"/>
        <end position="218"/>
    </location>
</feature>
<feature type="transmembrane region" description="Helical" evidence="12">
    <location>
        <begin position="20"/>
        <end position="38"/>
    </location>
</feature>
<reference evidence="13" key="1">
    <citation type="journal article" date="2012" name="Gene">
        <title>The complete mitochondrial genome of Pauropus longiramus (Myriapoda: Pauropoda): Implications on early diversification of the myriapods revealed from comparative analysis.</title>
        <authorList>
            <person name="Dong Y."/>
            <person name="Sun H."/>
            <person name="Guo H."/>
            <person name="Pan D."/>
            <person name="Qian C."/>
            <person name="Hao S."/>
            <person name="Zhou K."/>
        </authorList>
    </citation>
    <scope>NUCLEOTIDE SEQUENCE</scope>
</reference>
<dbReference type="CTD" id="4508"/>